<dbReference type="SUPFAM" id="SSF46785">
    <property type="entry name" value="Winged helix' DNA-binding domain"/>
    <property type="match status" value="1"/>
</dbReference>
<keyword evidence="3" id="KW-0804">Transcription</keyword>
<dbReference type="InterPro" id="IPR019888">
    <property type="entry name" value="Tscrpt_reg_AsnC-like"/>
</dbReference>
<dbReference type="GO" id="GO:0006355">
    <property type="term" value="P:regulation of DNA-templated transcription"/>
    <property type="evidence" value="ECO:0007669"/>
    <property type="project" value="UniProtKB-ARBA"/>
</dbReference>
<accession>A0A3M6QWB5</accession>
<dbReference type="CDD" id="cd00090">
    <property type="entry name" value="HTH_ARSR"/>
    <property type="match status" value="1"/>
</dbReference>
<dbReference type="OrthoDB" id="8590699at2"/>
<dbReference type="Gene3D" id="3.30.70.920">
    <property type="match status" value="1"/>
</dbReference>
<proteinExistence type="predicted"/>
<dbReference type="SUPFAM" id="SSF54909">
    <property type="entry name" value="Dimeric alpha+beta barrel"/>
    <property type="match status" value="1"/>
</dbReference>
<gene>
    <name evidence="5" type="ORF">D8I35_07440</name>
</gene>
<dbReference type="PROSITE" id="PS00519">
    <property type="entry name" value="HTH_ASNC_1"/>
    <property type="match status" value="1"/>
</dbReference>
<dbReference type="InterPro" id="IPR019887">
    <property type="entry name" value="Tscrpt_reg_AsnC/Lrp_C"/>
</dbReference>
<dbReference type="InterPro" id="IPR036388">
    <property type="entry name" value="WH-like_DNA-bd_sf"/>
</dbReference>
<evidence type="ECO:0000256" key="1">
    <source>
        <dbReference type="ARBA" id="ARBA00023015"/>
    </source>
</evidence>
<protein>
    <submittedName>
        <fullName evidence="5">Lrp/AsnC family transcriptional regulator</fullName>
    </submittedName>
</protein>
<evidence type="ECO:0000256" key="3">
    <source>
        <dbReference type="ARBA" id="ARBA00023163"/>
    </source>
</evidence>
<dbReference type="InterPro" id="IPR019885">
    <property type="entry name" value="Tscrpt_reg_HTH_AsnC-type_CS"/>
</dbReference>
<dbReference type="GO" id="GO:0043200">
    <property type="term" value="P:response to amino acid"/>
    <property type="evidence" value="ECO:0007669"/>
    <property type="project" value="TreeGrafter"/>
</dbReference>
<keyword evidence="6" id="KW-1185">Reference proteome</keyword>
<evidence type="ECO:0000259" key="4">
    <source>
        <dbReference type="PROSITE" id="PS50956"/>
    </source>
</evidence>
<name>A0A3M6QWB5_9BURK</name>
<dbReference type="SMART" id="SM00344">
    <property type="entry name" value="HTH_ASNC"/>
    <property type="match status" value="1"/>
</dbReference>
<evidence type="ECO:0000313" key="5">
    <source>
        <dbReference type="EMBL" id="RMX06889.1"/>
    </source>
</evidence>
<reference evidence="5 6" key="1">
    <citation type="submission" date="2018-10" db="EMBL/GenBank/DDBJ databases">
        <title>Draft genome of Cortibacter populi DSM10536.</title>
        <authorList>
            <person name="Bernier A.-M."/>
            <person name="Bernard K."/>
        </authorList>
    </citation>
    <scope>NUCLEOTIDE SEQUENCE [LARGE SCALE GENOMIC DNA]</scope>
    <source>
        <strain evidence="5 6">DSM 105136</strain>
    </source>
</reference>
<dbReference type="AlphaFoldDB" id="A0A3M6QWB5"/>
<comment type="caution">
    <text evidence="5">The sequence shown here is derived from an EMBL/GenBank/DDBJ whole genome shotgun (WGS) entry which is preliminary data.</text>
</comment>
<dbReference type="RefSeq" id="WP_122228914.1">
    <property type="nucleotide sequence ID" value="NZ_RDQO01000002.1"/>
</dbReference>
<evidence type="ECO:0000313" key="6">
    <source>
        <dbReference type="Proteomes" id="UP000278006"/>
    </source>
</evidence>
<dbReference type="PROSITE" id="PS50956">
    <property type="entry name" value="HTH_ASNC_2"/>
    <property type="match status" value="1"/>
</dbReference>
<dbReference type="InterPro" id="IPR011991">
    <property type="entry name" value="ArsR-like_HTH"/>
</dbReference>
<dbReference type="Pfam" id="PF13412">
    <property type="entry name" value="HTH_24"/>
    <property type="match status" value="1"/>
</dbReference>
<dbReference type="Pfam" id="PF01037">
    <property type="entry name" value="AsnC_trans_reg"/>
    <property type="match status" value="1"/>
</dbReference>
<evidence type="ECO:0000256" key="2">
    <source>
        <dbReference type="ARBA" id="ARBA00023125"/>
    </source>
</evidence>
<dbReference type="Proteomes" id="UP000278006">
    <property type="component" value="Unassembled WGS sequence"/>
</dbReference>
<feature type="domain" description="HTH asnC-type" evidence="4">
    <location>
        <begin position="8"/>
        <end position="69"/>
    </location>
</feature>
<dbReference type="Gene3D" id="1.10.10.10">
    <property type="entry name" value="Winged helix-like DNA-binding domain superfamily/Winged helix DNA-binding domain"/>
    <property type="match status" value="1"/>
</dbReference>
<dbReference type="GO" id="GO:0005829">
    <property type="term" value="C:cytosol"/>
    <property type="evidence" value="ECO:0007669"/>
    <property type="project" value="TreeGrafter"/>
</dbReference>
<dbReference type="InterPro" id="IPR011008">
    <property type="entry name" value="Dimeric_a/b-barrel"/>
</dbReference>
<dbReference type="GO" id="GO:0043565">
    <property type="term" value="F:sequence-specific DNA binding"/>
    <property type="evidence" value="ECO:0007669"/>
    <property type="project" value="InterPro"/>
</dbReference>
<dbReference type="InterPro" id="IPR000485">
    <property type="entry name" value="AsnC-type_HTH_dom"/>
</dbReference>
<dbReference type="PRINTS" id="PR00033">
    <property type="entry name" value="HTHASNC"/>
</dbReference>
<sequence length="169" mass="19208">MPKQTHALDSFDLAILDLLQRDNRMPQREIAERVNLSAPAVQRRIRRLEDSGVIARQVAVLDPAKVGRPLMLMVQVQLESEKPELRAPLYRRIAAEPAVQQCYSVTGETDYLLVITLPSMEEYDALARRLFEGDDNVRHFKTSVVLRRLKYGLQLPVLEEDAGPPPPAR</sequence>
<dbReference type="EMBL" id="RDQO01000002">
    <property type="protein sequence ID" value="RMX06889.1"/>
    <property type="molecule type" value="Genomic_DNA"/>
</dbReference>
<dbReference type="PANTHER" id="PTHR30154">
    <property type="entry name" value="LEUCINE-RESPONSIVE REGULATORY PROTEIN"/>
    <property type="match status" value="1"/>
</dbReference>
<dbReference type="InterPro" id="IPR036390">
    <property type="entry name" value="WH_DNA-bd_sf"/>
</dbReference>
<dbReference type="PANTHER" id="PTHR30154:SF34">
    <property type="entry name" value="TRANSCRIPTIONAL REGULATOR AZLB"/>
    <property type="match status" value="1"/>
</dbReference>
<keyword evidence="2" id="KW-0238">DNA-binding</keyword>
<keyword evidence="1" id="KW-0805">Transcription regulation</keyword>
<organism evidence="5 6">
    <name type="scientific">Corticibacter populi</name>
    <dbReference type="NCBI Taxonomy" id="1550736"/>
    <lineage>
        <taxon>Bacteria</taxon>
        <taxon>Pseudomonadati</taxon>
        <taxon>Pseudomonadota</taxon>
        <taxon>Betaproteobacteria</taxon>
        <taxon>Burkholderiales</taxon>
        <taxon>Comamonadaceae</taxon>
        <taxon>Corticibacter</taxon>
    </lineage>
</organism>